<comment type="caution">
    <text evidence="1">The sequence shown here is derived from an EMBL/GenBank/DDBJ whole genome shotgun (WGS) entry which is preliminary data.</text>
</comment>
<dbReference type="Proteomes" id="UP001590951">
    <property type="component" value="Unassembled WGS sequence"/>
</dbReference>
<gene>
    <name evidence="1" type="ORF">ABVK25_010064</name>
</gene>
<name>A0ABR4AVN0_9LECA</name>
<reference evidence="1 2" key="1">
    <citation type="submission" date="2024-09" db="EMBL/GenBank/DDBJ databases">
        <title>Rethinking Asexuality: The Enigmatic Case of Functional Sexual Genes in Lepraria (Stereocaulaceae).</title>
        <authorList>
            <person name="Doellman M."/>
            <person name="Sun Y."/>
            <person name="Barcenas-Pena A."/>
            <person name="Lumbsch H.T."/>
            <person name="Grewe F."/>
        </authorList>
    </citation>
    <scope>NUCLEOTIDE SEQUENCE [LARGE SCALE GENOMIC DNA]</scope>
    <source>
        <strain evidence="1 2">Grewe 0041</strain>
    </source>
</reference>
<sequence length="325" mass="37379">MEPVGLSLSVLTAFKEVYLLSKFIYNTLASVNNYKLEQQDLRFDFYHEFEYTRRFRRLFLQRQVQAKDVDLNASWLHHLSIIFDYTKLATEIDTDHRSFSPVLNEEYARTDNKEFNRDDIPPRPPAPVTKSILSRLSSLSLQSSFKAPLFHKNSWKWTLLQHNRLESLLKKYQKLNAKQKDLVPFLSPQLATKDRSTPPELEGDATITGLKPHLSLRELTSNPVGESKDFRMQNRSLNAPSTANTLTVTELLGSSKRSNPKKKTLIEYKDYSHVGDLDSCEVGDLPQWGSKKSIHQLASLLASSGKYDLYTLPFKGYINQKTMDT</sequence>
<accession>A0ABR4AVN0</accession>
<proteinExistence type="predicted"/>
<evidence type="ECO:0000313" key="2">
    <source>
        <dbReference type="Proteomes" id="UP001590951"/>
    </source>
</evidence>
<evidence type="ECO:0000313" key="1">
    <source>
        <dbReference type="EMBL" id="KAL2049723.1"/>
    </source>
</evidence>
<dbReference type="EMBL" id="JBHFEH010000059">
    <property type="protein sequence ID" value="KAL2049723.1"/>
    <property type="molecule type" value="Genomic_DNA"/>
</dbReference>
<keyword evidence="2" id="KW-1185">Reference proteome</keyword>
<organism evidence="1 2">
    <name type="scientific">Lepraria finkii</name>
    <dbReference type="NCBI Taxonomy" id="1340010"/>
    <lineage>
        <taxon>Eukaryota</taxon>
        <taxon>Fungi</taxon>
        <taxon>Dikarya</taxon>
        <taxon>Ascomycota</taxon>
        <taxon>Pezizomycotina</taxon>
        <taxon>Lecanoromycetes</taxon>
        <taxon>OSLEUM clade</taxon>
        <taxon>Lecanoromycetidae</taxon>
        <taxon>Lecanorales</taxon>
        <taxon>Lecanorineae</taxon>
        <taxon>Stereocaulaceae</taxon>
        <taxon>Lepraria</taxon>
    </lineage>
</organism>
<protein>
    <submittedName>
        <fullName evidence="1">Uncharacterized protein</fullName>
    </submittedName>
</protein>